<evidence type="ECO:0000259" key="2">
    <source>
        <dbReference type="PROSITE" id="PS50883"/>
    </source>
</evidence>
<dbReference type="GO" id="GO:0071111">
    <property type="term" value="F:cyclic-guanylate-specific phosphodiesterase activity"/>
    <property type="evidence" value="ECO:0007669"/>
    <property type="project" value="InterPro"/>
</dbReference>
<organism evidence="3 4">
    <name type="scientific">Pseudobutyrivibrio ruminis</name>
    <dbReference type="NCBI Taxonomy" id="46206"/>
    <lineage>
        <taxon>Bacteria</taxon>
        <taxon>Bacillati</taxon>
        <taxon>Bacillota</taxon>
        <taxon>Clostridia</taxon>
        <taxon>Lachnospirales</taxon>
        <taxon>Lachnospiraceae</taxon>
        <taxon>Pseudobutyrivibrio</taxon>
    </lineage>
</organism>
<dbReference type="Proteomes" id="UP000766246">
    <property type="component" value="Unassembled WGS sequence"/>
</dbReference>
<dbReference type="EMBL" id="SVER01000013">
    <property type="protein sequence ID" value="MBE5919408.1"/>
    <property type="molecule type" value="Genomic_DNA"/>
</dbReference>
<dbReference type="Pfam" id="PF00563">
    <property type="entry name" value="EAL"/>
    <property type="match status" value="1"/>
</dbReference>
<accession>A0A927UAP9</accession>
<sequence length="635" mass="72687">MNIYTQVCGLIIVVLLLVFYRKQPTMGLSSEKRFITTLYAILGCVVLDIASCFLIVNASKYNSTIVLVTCKLYLLSLQTVSYCALAYTVADIFRYFGSEFEKFLGRLFRYSFIIGLFITTYLPVEYYYDGRYLYSYGKAAIATYIFVAIHIILIIASTMVLKNHIKQQKTNALLIWMLIWICSAVIQFFKPQLLIVSFSACIGALIMFFELENPQSVISRKTGHFSSAVIYDYLDYLYKSKTPFSAMIISFNTLNDTSSENKILRKTINTLSDFLFSIKAAKVFDTAEGYFFLIFNNKDFLENTKFKIETYFQSIEDNPDIAYAYTLLHPYYTIIPDSHIAADADDLMLLVTNFVPNNHNNLITNEVIIDKDAMALLRNRKQVEKMVISAMEDNRIEVHYQPIYNIASGIFTGIEALVRIRLNDGTLVYPNDFIPIVEETGRIVPLSDTIYKNVLSFIKSYRIEKLGIEKVELNLSVKHGESPVFVSRILEALQKEAIEPKLINFEITETYSIRSKENLAKNMEKLKEHGISFSLDDFGAGSSNLNYIVDMPVDIVKLDMHLTEEYFTNAKAKAIVKTVVDMAHSMGLRIIAEGIETKQQMDEMKSLGVDYLQGYYFSHPLPEHEILKFLQQNNL</sequence>
<keyword evidence="1" id="KW-0812">Transmembrane</keyword>
<dbReference type="PROSITE" id="PS50883">
    <property type="entry name" value="EAL"/>
    <property type="match status" value="1"/>
</dbReference>
<dbReference type="PANTHER" id="PTHR33121">
    <property type="entry name" value="CYCLIC DI-GMP PHOSPHODIESTERASE PDEF"/>
    <property type="match status" value="1"/>
</dbReference>
<dbReference type="Gene3D" id="3.20.20.450">
    <property type="entry name" value="EAL domain"/>
    <property type="match status" value="1"/>
</dbReference>
<dbReference type="PANTHER" id="PTHR33121:SF70">
    <property type="entry name" value="SIGNALING PROTEIN YKOW"/>
    <property type="match status" value="1"/>
</dbReference>
<feature type="transmembrane region" description="Helical" evidence="1">
    <location>
        <begin position="34"/>
        <end position="56"/>
    </location>
</feature>
<protein>
    <submittedName>
        <fullName evidence="3">EAL domain-containing protein</fullName>
    </submittedName>
</protein>
<gene>
    <name evidence="3" type="ORF">E7272_06125</name>
</gene>
<dbReference type="CDD" id="cd01948">
    <property type="entry name" value="EAL"/>
    <property type="match status" value="1"/>
</dbReference>
<feature type="transmembrane region" description="Helical" evidence="1">
    <location>
        <begin position="140"/>
        <end position="161"/>
    </location>
</feature>
<dbReference type="SMART" id="SM00052">
    <property type="entry name" value="EAL"/>
    <property type="match status" value="1"/>
</dbReference>
<dbReference type="AlphaFoldDB" id="A0A927UAP9"/>
<keyword evidence="1" id="KW-0472">Membrane</keyword>
<reference evidence="3" key="1">
    <citation type="submission" date="2019-04" db="EMBL/GenBank/DDBJ databases">
        <title>Evolution of Biomass-Degrading Anaerobic Consortia Revealed by Metagenomics.</title>
        <authorList>
            <person name="Peng X."/>
        </authorList>
    </citation>
    <scope>NUCLEOTIDE SEQUENCE</scope>
    <source>
        <strain evidence="3">SIG311</strain>
    </source>
</reference>
<name>A0A927UAP9_9FIRM</name>
<evidence type="ECO:0000313" key="4">
    <source>
        <dbReference type="Proteomes" id="UP000766246"/>
    </source>
</evidence>
<evidence type="ECO:0000313" key="3">
    <source>
        <dbReference type="EMBL" id="MBE5919408.1"/>
    </source>
</evidence>
<comment type="caution">
    <text evidence="3">The sequence shown here is derived from an EMBL/GenBank/DDBJ whole genome shotgun (WGS) entry which is preliminary data.</text>
</comment>
<feature type="domain" description="EAL" evidence="2">
    <location>
        <begin position="380"/>
        <end position="634"/>
    </location>
</feature>
<keyword evidence="1" id="KW-1133">Transmembrane helix</keyword>
<dbReference type="InterPro" id="IPR035919">
    <property type="entry name" value="EAL_sf"/>
</dbReference>
<dbReference type="InterPro" id="IPR050706">
    <property type="entry name" value="Cyclic-di-GMP_PDE-like"/>
</dbReference>
<dbReference type="SUPFAM" id="SSF141868">
    <property type="entry name" value="EAL domain-like"/>
    <property type="match status" value="1"/>
</dbReference>
<feature type="transmembrane region" description="Helical" evidence="1">
    <location>
        <begin position="6"/>
        <end position="22"/>
    </location>
</feature>
<feature type="transmembrane region" description="Helical" evidence="1">
    <location>
        <begin position="108"/>
        <end position="128"/>
    </location>
</feature>
<feature type="transmembrane region" description="Helical" evidence="1">
    <location>
        <begin position="173"/>
        <end position="189"/>
    </location>
</feature>
<evidence type="ECO:0000256" key="1">
    <source>
        <dbReference type="SAM" id="Phobius"/>
    </source>
</evidence>
<dbReference type="InterPro" id="IPR001633">
    <property type="entry name" value="EAL_dom"/>
</dbReference>
<proteinExistence type="predicted"/>